<evidence type="ECO:0000259" key="3">
    <source>
        <dbReference type="Pfam" id="PF12773"/>
    </source>
</evidence>
<dbReference type="InterPro" id="IPR025874">
    <property type="entry name" value="DZR"/>
</dbReference>
<protein>
    <recommendedName>
        <fullName evidence="3">DZANK-type domain-containing protein</fullName>
    </recommendedName>
</protein>
<dbReference type="AlphaFoldDB" id="A0A1G2LN52"/>
<proteinExistence type="predicted"/>
<comment type="caution">
    <text evidence="4">The sequence shown here is derived from an EMBL/GenBank/DDBJ whole genome shotgun (WGS) entry which is preliminary data.</text>
</comment>
<evidence type="ECO:0000313" key="4">
    <source>
        <dbReference type="EMBL" id="OHA12964.1"/>
    </source>
</evidence>
<organism evidence="4 5">
    <name type="scientific">Candidatus Sungbacteria bacterium RIFCSPLOWO2_12_FULL_41_11</name>
    <dbReference type="NCBI Taxonomy" id="1802286"/>
    <lineage>
        <taxon>Bacteria</taxon>
        <taxon>Candidatus Sungiibacteriota</taxon>
    </lineage>
</organism>
<feature type="domain" description="DZANK-type" evidence="3">
    <location>
        <begin position="363"/>
        <end position="406"/>
    </location>
</feature>
<feature type="transmembrane region" description="Helical" evidence="2">
    <location>
        <begin position="277"/>
        <end position="302"/>
    </location>
</feature>
<keyword evidence="2" id="KW-0812">Transmembrane</keyword>
<feature type="transmembrane region" description="Helical" evidence="2">
    <location>
        <begin position="323"/>
        <end position="343"/>
    </location>
</feature>
<accession>A0A1G2LN52</accession>
<dbReference type="EMBL" id="MHQY01000036">
    <property type="protein sequence ID" value="OHA12964.1"/>
    <property type="molecule type" value="Genomic_DNA"/>
</dbReference>
<gene>
    <name evidence="4" type="ORF">A3G49_00505</name>
</gene>
<evidence type="ECO:0000256" key="1">
    <source>
        <dbReference type="SAM" id="Coils"/>
    </source>
</evidence>
<keyword evidence="2" id="KW-0472">Membrane</keyword>
<sequence length="409" mass="49105">MGFEDWNLEFLCNMFLFFRSKTKEEVNTTSPGYEEQEQKTPKAGYILLFFMFVTALFFGWRALDDLRDVPSRPESLSHCAQEFLTTKWEDIGRYQYLNYPVYELAYPTKESRLVDFKPQAEPPCIYSVYETRYDIPVRMERHRSYNRELQDVEIKLGRMDTDIAELDRAYDMALQEKMANVGGRIYSITELYQKKEDAKLQRSEFETRRDELRNNLLKDVDENLRMKYRELMLEYRVAWRWYEFKLFLLEMIFVFPFFWFVFRMYKRLLAKNSPYTIIFTALVAVASVLTLRILIIWFWSLFLARIIQTLWNFIQNFALLKSLVFFGGMFLVITIFGGSVYWLQKRIFEPKRVALRRMRQKQCPNCQTSLDLAESFCPNCGRKLKEKCSICNNERWLDFSTCGYCGSKK</sequence>
<reference evidence="4 5" key="1">
    <citation type="journal article" date="2016" name="Nat. Commun.">
        <title>Thousands of microbial genomes shed light on interconnected biogeochemical processes in an aquifer system.</title>
        <authorList>
            <person name="Anantharaman K."/>
            <person name="Brown C.T."/>
            <person name="Hug L.A."/>
            <person name="Sharon I."/>
            <person name="Castelle C.J."/>
            <person name="Probst A.J."/>
            <person name="Thomas B.C."/>
            <person name="Singh A."/>
            <person name="Wilkins M.J."/>
            <person name="Karaoz U."/>
            <person name="Brodie E.L."/>
            <person name="Williams K.H."/>
            <person name="Hubbard S.S."/>
            <person name="Banfield J.F."/>
        </authorList>
    </citation>
    <scope>NUCLEOTIDE SEQUENCE [LARGE SCALE GENOMIC DNA]</scope>
</reference>
<feature type="transmembrane region" description="Helical" evidence="2">
    <location>
        <begin position="246"/>
        <end position="265"/>
    </location>
</feature>
<feature type="coiled-coil region" evidence="1">
    <location>
        <begin position="188"/>
        <end position="215"/>
    </location>
</feature>
<evidence type="ECO:0000256" key="2">
    <source>
        <dbReference type="SAM" id="Phobius"/>
    </source>
</evidence>
<name>A0A1G2LN52_9BACT</name>
<keyword evidence="2" id="KW-1133">Transmembrane helix</keyword>
<dbReference type="Pfam" id="PF12773">
    <property type="entry name" value="DZR"/>
    <property type="match status" value="1"/>
</dbReference>
<keyword evidence="1" id="KW-0175">Coiled coil</keyword>
<dbReference type="Proteomes" id="UP000177171">
    <property type="component" value="Unassembled WGS sequence"/>
</dbReference>
<feature type="transmembrane region" description="Helical" evidence="2">
    <location>
        <begin position="43"/>
        <end position="63"/>
    </location>
</feature>
<evidence type="ECO:0000313" key="5">
    <source>
        <dbReference type="Proteomes" id="UP000177171"/>
    </source>
</evidence>